<evidence type="ECO:0000313" key="1">
    <source>
        <dbReference type="EMBL" id="TQS00945.1"/>
    </source>
</evidence>
<proteinExistence type="predicted"/>
<keyword evidence="2" id="KW-1185">Reference proteome</keyword>
<accession>A0ABY3B9B6</accession>
<dbReference type="Gene3D" id="3.40.50.720">
    <property type="entry name" value="NAD(P)-binding Rossmann-like Domain"/>
    <property type="match status" value="1"/>
</dbReference>
<protein>
    <submittedName>
        <fullName evidence="1">Uncharacterized protein</fullName>
    </submittedName>
</protein>
<reference evidence="1 2" key="1">
    <citation type="submission" date="2019-07" db="EMBL/GenBank/DDBJ databases">
        <title>Paenibacillus ottowii sp. nov. isolated from a fermentation system processing bovine manure.</title>
        <authorList>
            <person name="Velazquez L.F."/>
            <person name="Rajbanshi S."/>
            <person name="Guan S."/>
            <person name="Hinchee M."/>
            <person name="Welsh A."/>
        </authorList>
    </citation>
    <scope>NUCLEOTIDE SEQUENCE [LARGE SCALE GENOMIC DNA]</scope>
    <source>
        <strain evidence="1 2">MS2379</strain>
    </source>
</reference>
<evidence type="ECO:0000313" key="2">
    <source>
        <dbReference type="Proteomes" id="UP000319219"/>
    </source>
</evidence>
<dbReference type="EMBL" id="VIJZ01000001">
    <property type="protein sequence ID" value="TQS00945.1"/>
    <property type="molecule type" value="Genomic_DNA"/>
</dbReference>
<name>A0ABY3B9B6_9BACL</name>
<organism evidence="1 2">
    <name type="scientific">Paenibacillus ottowii</name>
    <dbReference type="NCBI Taxonomy" id="2315729"/>
    <lineage>
        <taxon>Bacteria</taxon>
        <taxon>Bacillati</taxon>
        <taxon>Bacillota</taxon>
        <taxon>Bacilli</taxon>
        <taxon>Bacillales</taxon>
        <taxon>Paenibacillaceae</taxon>
        <taxon>Paenibacillus</taxon>
    </lineage>
</organism>
<sequence length="63" mass="6499">MAMGILAFEAQSCEQNVNGGQSMSKITFLGAGSTVFAKNVLGDCMLTPALGPLSGICRPNVLH</sequence>
<comment type="caution">
    <text evidence="1">The sequence shown here is derived from an EMBL/GenBank/DDBJ whole genome shotgun (WGS) entry which is preliminary data.</text>
</comment>
<gene>
    <name evidence="1" type="ORF">FKV70_00935</name>
</gene>
<dbReference type="Proteomes" id="UP000319219">
    <property type="component" value="Unassembled WGS sequence"/>
</dbReference>